<evidence type="ECO:0000313" key="2">
    <source>
        <dbReference type="Proteomes" id="UP001330812"/>
    </source>
</evidence>
<protein>
    <submittedName>
        <fullName evidence="1">Tetratricopeptide repeat protein</fullName>
    </submittedName>
</protein>
<keyword evidence="2" id="KW-1185">Reference proteome</keyword>
<gene>
    <name evidence="1" type="ORF">VSH64_38810</name>
</gene>
<dbReference type="Pfam" id="PF13432">
    <property type="entry name" value="TPR_16"/>
    <property type="match status" value="1"/>
</dbReference>
<dbReference type="SUPFAM" id="SSF48452">
    <property type="entry name" value="TPR-like"/>
    <property type="match status" value="1"/>
</dbReference>
<dbReference type="InterPro" id="IPR011990">
    <property type="entry name" value="TPR-like_helical_dom_sf"/>
</dbReference>
<dbReference type="Proteomes" id="UP001330812">
    <property type="component" value="Chromosome"/>
</dbReference>
<evidence type="ECO:0000313" key="1">
    <source>
        <dbReference type="EMBL" id="WSE28727.1"/>
    </source>
</evidence>
<dbReference type="RefSeq" id="WP_326567726.1">
    <property type="nucleotide sequence ID" value="NZ_CP142149.1"/>
</dbReference>
<reference evidence="1 2" key="1">
    <citation type="journal article" date="2015" name="Int. J. Syst. Evol. Microbiol.">
        <title>Amycolatopsis rhabdoformis sp. nov., an actinomycete isolated from a tropical forest soil.</title>
        <authorList>
            <person name="Souza W.R."/>
            <person name="Silva R.E."/>
            <person name="Goodfellow M."/>
            <person name="Busarakam K."/>
            <person name="Figueiro F.S."/>
            <person name="Ferreira D."/>
            <person name="Rodrigues-Filho E."/>
            <person name="Moraes L.A.B."/>
            <person name="Zucchi T.D."/>
        </authorList>
    </citation>
    <scope>NUCLEOTIDE SEQUENCE [LARGE SCALE GENOMIC DNA]</scope>
    <source>
        <strain evidence="1 2">NCIMB 14900</strain>
    </source>
</reference>
<accession>A0ABZ1I4L8</accession>
<name>A0ABZ1I4L8_9PSEU</name>
<proteinExistence type="predicted"/>
<sequence length="192" mass="20503">MGIFSRRAQDGDPFELGMSLWRQGRGAEAAKAFKDAVRADRRSVDAQFFLGASLAEAGDAKAAVAPLAKCVELAPAHADGHNTLAMVLGRLGRTRESEVHLAHAAYLGHPQASETLRELGLGHCRRCGDPVEREAPVEALVRYHGPRVGMECEKCPTVFCVRCVLGNGASGVAPRCLECGTTLRALRTTSPL</sequence>
<dbReference type="EMBL" id="CP142149">
    <property type="protein sequence ID" value="WSE28727.1"/>
    <property type="molecule type" value="Genomic_DNA"/>
</dbReference>
<dbReference type="Gene3D" id="1.25.40.10">
    <property type="entry name" value="Tetratricopeptide repeat domain"/>
    <property type="match status" value="1"/>
</dbReference>
<organism evidence="1 2">
    <name type="scientific">Amycolatopsis rhabdoformis</name>
    <dbReference type="NCBI Taxonomy" id="1448059"/>
    <lineage>
        <taxon>Bacteria</taxon>
        <taxon>Bacillati</taxon>
        <taxon>Actinomycetota</taxon>
        <taxon>Actinomycetes</taxon>
        <taxon>Pseudonocardiales</taxon>
        <taxon>Pseudonocardiaceae</taxon>
        <taxon>Amycolatopsis</taxon>
    </lineage>
</organism>